<dbReference type="AlphaFoldDB" id="A0AAU9LVU1"/>
<keyword evidence="3" id="KW-1185">Reference proteome</keyword>
<name>A0AAU9LVU1_9ASTR</name>
<feature type="signal peptide" evidence="1">
    <location>
        <begin position="1"/>
        <end position="21"/>
    </location>
</feature>
<reference evidence="2 3" key="1">
    <citation type="submission" date="2022-01" db="EMBL/GenBank/DDBJ databases">
        <authorList>
            <person name="Xiong W."/>
            <person name="Schranz E."/>
        </authorList>
    </citation>
    <scope>NUCLEOTIDE SEQUENCE [LARGE SCALE GENOMIC DNA]</scope>
</reference>
<sequence length="89" mass="9923">MARFTAMVVCNVLLLVALVLSVEMMTPTLGDKPCTELLAFKPKWCHGEDVSDDCWDACRYRHGSLIAAECFYEILLPGNGSACKCYWPC</sequence>
<accession>A0AAU9LVU1</accession>
<evidence type="ECO:0000313" key="2">
    <source>
        <dbReference type="EMBL" id="CAH1417692.1"/>
    </source>
</evidence>
<evidence type="ECO:0000313" key="3">
    <source>
        <dbReference type="Proteomes" id="UP001157418"/>
    </source>
</evidence>
<comment type="caution">
    <text evidence="2">The sequence shown here is derived from an EMBL/GenBank/DDBJ whole genome shotgun (WGS) entry which is preliminary data.</text>
</comment>
<evidence type="ECO:0008006" key="4">
    <source>
        <dbReference type="Google" id="ProtNLM"/>
    </source>
</evidence>
<dbReference type="EMBL" id="CAKMRJ010000113">
    <property type="protein sequence ID" value="CAH1417692.1"/>
    <property type="molecule type" value="Genomic_DNA"/>
</dbReference>
<evidence type="ECO:0000256" key="1">
    <source>
        <dbReference type="SAM" id="SignalP"/>
    </source>
</evidence>
<organism evidence="2 3">
    <name type="scientific">Lactuca virosa</name>
    <dbReference type="NCBI Taxonomy" id="75947"/>
    <lineage>
        <taxon>Eukaryota</taxon>
        <taxon>Viridiplantae</taxon>
        <taxon>Streptophyta</taxon>
        <taxon>Embryophyta</taxon>
        <taxon>Tracheophyta</taxon>
        <taxon>Spermatophyta</taxon>
        <taxon>Magnoliopsida</taxon>
        <taxon>eudicotyledons</taxon>
        <taxon>Gunneridae</taxon>
        <taxon>Pentapetalae</taxon>
        <taxon>asterids</taxon>
        <taxon>campanulids</taxon>
        <taxon>Asterales</taxon>
        <taxon>Asteraceae</taxon>
        <taxon>Cichorioideae</taxon>
        <taxon>Cichorieae</taxon>
        <taxon>Lactucinae</taxon>
        <taxon>Lactuca</taxon>
    </lineage>
</organism>
<feature type="chain" id="PRO_5043414987" description="Knottin scorpion toxin-like domain-containing protein" evidence="1">
    <location>
        <begin position="22"/>
        <end position="89"/>
    </location>
</feature>
<proteinExistence type="predicted"/>
<protein>
    <recommendedName>
        <fullName evidence="4">Knottin scorpion toxin-like domain-containing protein</fullName>
    </recommendedName>
</protein>
<keyword evidence="1" id="KW-0732">Signal</keyword>
<dbReference type="Proteomes" id="UP001157418">
    <property type="component" value="Unassembled WGS sequence"/>
</dbReference>
<gene>
    <name evidence="2" type="ORF">LVIROSA_LOCUS5354</name>
</gene>